<evidence type="ECO:0000256" key="1">
    <source>
        <dbReference type="ARBA" id="ARBA00001954"/>
    </source>
</evidence>
<keyword evidence="2" id="KW-0479">Metal-binding</keyword>
<proteinExistence type="predicted"/>
<reference evidence="5" key="1">
    <citation type="submission" date="2021-07" db="EMBL/GenBank/DDBJ databases">
        <title>Draft genome sequence of carbapenem-resistant Aeromonas spp. in Japan.</title>
        <authorList>
            <person name="Maehana S."/>
            <person name="Suzuki M."/>
            <person name="Kitasato H."/>
        </authorList>
    </citation>
    <scope>NUCLEOTIDE SEQUENCE</scope>
    <source>
        <strain evidence="5">KAM351</strain>
    </source>
</reference>
<dbReference type="RefSeq" id="WP_158657420.1">
    <property type="nucleotide sequence ID" value="NZ_AP024948.1"/>
</dbReference>
<feature type="domain" description="JmjC" evidence="4">
    <location>
        <begin position="89"/>
        <end position="231"/>
    </location>
</feature>
<protein>
    <submittedName>
        <fullName evidence="6">Cupin domain-containing protein</fullName>
    </submittedName>
</protein>
<keyword evidence="3" id="KW-0408">Iron</keyword>
<dbReference type="EMBL" id="BPNN01000105">
    <property type="protein sequence ID" value="GJA65597.1"/>
    <property type="molecule type" value="Genomic_DNA"/>
</dbReference>
<dbReference type="PANTHER" id="PTHR13096:SF9">
    <property type="entry name" value="BIFUNCTIONAL LYSINE-SPECIFIC DEMETHYLASE AND HISTIDYL-HYDROXYLASE"/>
    <property type="match status" value="1"/>
</dbReference>
<dbReference type="Gene3D" id="2.60.120.650">
    <property type="entry name" value="Cupin"/>
    <property type="match status" value="1"/>
</dbReference>
<gene>
    <name evidence="5" type="ORF">KAM351_42080</name>
    <name evidence="6" type="ORF">SJS77_08335</name>
</gene>
<dbReference type="PROSITE" id="PS51184">
    <property type="entry name" value="JMJC"/>
    <property type="match status" value="1"/>
</dbReference>
<dbReference type="InterPro" id="IPR003347">
    <property type="entry name" value="JmjC_dom"/>
</dbReference>
<dbReference type="Proteomes" id="UP000886934">
    <property type="component" value="Unassembled WGS sequence"/>
</dbReference>
<evidence type="ECO:0000313" key="7">
    <source>
        <dbReference type="Proteomes" id="UP000886934"/>
    </source>
</evidence>
<dbReference type="EMBL" id="JAWZVU010000050">
    <property type="protein sequence ID" value="MDX7720484.1"/>
    <property type="molecule type" value="Genomic_DNA"/>
</dbReference>
<dbReference type="GO" id="GO:0032453">
    <property type="term" value="F:histone H3K4 demethylase activity"/>
    <property type="evidence" value="ECO:0007669"/>
    <property type="project" value="TreeGrafter"/>
</dbReference>
<organism evidence="5 7">
    <name type="scientific">Aeromonas caviae</name>
    <name type="common">Aeromonas punctata</name>
    <dbReference type="NCBI Taxonomy" id="648"/>
    <lineage>
        <taxon>Bacteria</taxon>
        <taxon>Pseudomonadati</taxon>
        <taxon>Pseudomonadota</taxon>
        <taxon>Gammaproteobacteria</taxon>
        <taxon>Aeromonadales</taxon>
        <taxon>Aeromonadaceae</taxon>
        <taxon>Aeromonas</taxon>
    </lineage>
</organism>
<comment type="caution">
    <text evidence="5">The sequence shown here is derived from an EMBL/GenBank/DDBJ whole genome shotgun (WGS) entry which is preliminary data.</text>
</comment>
<sequence>MLHKIIGSIDQESFFNNYFEKKPLFQRAESSLINMFTLADFDRYLIAGEGMLHNLVRITKDGVAITIPTYHGQATTQREFVLEAFKSGATLKLEDLDNRHSDIAKICKSLEDIFGGYVFAKPFLTGANFPGLDTHFDTTEVFVVQLEGRKVWHVWDKVIDNPTLPLQQNFKDVDLGAPSIEVILEPGDILYIPAGAPHSARCLDSHSLHMAIGLQPIKIFEVLEGYLRLMSEHIVELRQNIYPFTERDLLDKNTKLLLDRLKKVPFDVIKADFDIAYSATKHETCDRRLETLAASHAITESTKLRLRQGVDIQARTGDGSISIYFSSTISPGKPLVSRPSNVTLPDYCQGEIDYICSSGLVCFTPSQLSGDLNLESKVLLCQELANVGILILE</sequence>
<dbReference type="PANTHER" id="PTHR13096">
    <property type="entry name" value="MINA53 MYC INDUCED NUCLEAR ANTIGEN"/>
    <property type="match status" value="1"/>
</dbReference>
<evidence type="ECO:0000256" key="3">
    <source>
        <dbReference type="ARBA" id="ARBA00023004"/>
    </source>
</evidence>
<dbReference type="GO" id="GO:0051864">
    <property type="term" value="F:histone H3K36 demethylase activity"/>
    <property type="evidence" value="ECO:0007669"/>
    <property type="project" value="TreeGrafter"/>
</dbReference>
<reference evidence="6" key="2">
    <citation type="submission" date="2023-11" db="EMBL/GenBank/DDBJ databases">
        <title>WGS of Aeromonas in Northern Israel.</title>
        <authorList>
            <person name="Hershko Y."/>
        </authorList>
    </citation>
    <scope>NUCLEOTIDE SEQUENCE</scope>
    <source>
        <strain evidence="6">77416</strain>
    </source>
</reference>
<accession>A0A7H9F2Q0</accession>
<dbReference type="AlphaFoldDB" id="A0A7H9F2Q0"/>
<evidence type="ECO:0000313" key="5">
    <source>
        <dbReference type="EMBL" id="GJA65597.1"/>
    </source>
</evidence>
<evidence type="ECO:0000259" key="4">
    <source>
        <dbReference type="PROSITE" id="PS51184"/>
    </source>
</evidence>
<dbReference type="InterPro" id="IPR039994">
    <property type="entry name" value="NO66-like"/>
</dbReference>
<dbReference type="Proteomes" id="UP001277183">
    <property type="component" value="Unassembled WGS sequence"/>
</dbReference>
<evidence type="ECO:0000313" key="6">
    <source>
        <dbReference type="EMBL" id="MDX7720484.1"/>
    </source>
</evidence>
<comment type="cofactor">
    <cofactor evidence="1">
        <name>Fe(2+)</name>
        <dbReference type="ChEBI" id="CHEBI:29033"/>
    </cofactor>
</comment>
<dbReference type="SMART" id="SM00558">
    <property type="entry name" value="JmjC"/>
    <property type="match status" value="1"/>
</dbReference>
<dbReference type="GO" id="GO:0046872">
    <property type="term" value="F:metal ion binding"/>
    <property type="evidence" value="ECO:0007669"/>
    <property type="project" value="UniProtKB-KW"/>
</dbReference>
<dbReference type="Pfam" id="PF08007">
    <property type="entry name" value="JmjC_2"/>
    <property type="match status" value="1"/>
</dbReference>
<name>A0A7H9F2Q0_AERCA</name>
<evidence type="ECO:0000256" key="2">
    <source>
        <dbReference type="ARBA" id="ARBA00022723"/>
    </source>
</evidence>
<dbReference type="SUPFAM" id="SSF51197">
    <property type="entry name" value="Clavaminate synthase-like"/>
    <property type="match status" value="1"/>
</dbReference>